<dbReference type="Gene3D" id="3.10.450.50">
    <property type="match status" value="1"/>
</dbReference>
<dbReference type="EMBL" id="PKUR01000001">
    <property type="protein sequence ID" value="PLW87321.1"/>
    <property type="molecule type" value="Genomic_DNA"/>
</dbReference>
<evidence type="ECO:0000259" key="1">
    <source>
        <dbReference type="Pfam" id="PF13577"/>
    </source>
</evidence>
<feature type="domain" description="SnoaL-like" evidence="1">
    <location>
        <begin position="7"/>
        <end position="143"/>
    </location>
</feature>
<reference evidence="2 3" key="1">
    <citation type="submission" date="2018-01" db="EMBL/GenBank/DDBJ databases">
        <title>The draft genome sequence of Halioglobus japonicus S1-36.</title>
        <authorList>
            <person name="Du Z.-J."/>
            <person name="Shi M.-J."/>
        </authorList>
    </citation>
    <scope>NUCLEOTIDE SEQUENCE [LARGE SCALE GENOMIC DNA]</scope>
    <source>
        <strain evidence="2 3">S1-36</strain>
    </source>
</reference>
<dbReference type="Pfam" id="PF13577">
    <property type="entry name" value="SnoaL_4"/>
    <property type="match status" value="1"/>
</dbReference>
<evidence type="ECO:0000313" key="2">
    <source>
        <dbReference type="EMBL" id="PLW87321.1"/>
    </source>
</evidence>
<dbReference type="InterPro" id="IPR037401">
    <property type="entry name" value="SnoaL-like"/>
</dbReference>
<comment type="caution">
    <text evidence="2">The sequence shown here is derived from an EMBL/GenBank/DDBJ whole genome shotgun (WGS) entry which is preliminary data.</text>
</comment>
<protein>
    <submittedName>
        <fullName evidence="2">Nuclear transport factor 2 family protein</fullName>
    </submittedName>
</protein>
<keyword evidence="3" id="KW-1185">Reference proteome</keyword>
<name>A0AAP8MGE5_9GAMM</name>
<dbReference type="InterPro" id="IPR032710">
    <property type="entry name" value="NTF2-like_dom_sf"/>
</dbReference>
<accession>A0AAP8MGE5</accession>
<gene>
    <name evidence="2" type="ORF">C0029_01625</name>
</gene>
<dbReference type="Proteomes" id="UP000235162">
    <property type="component" value="Unassembled WGS sequence"/>
</dbReference>
<sequence>MTVTDVSLEERAAIIDVYNAYAEGVDTKNWAMVRNCFADEVMIDYQTGAHDRDPNVPWPADEWVGGIKAVINGFDITRHIIANHRFERDGDAVICRAYLTADHIIWKHGEPEEPNAAPDELSRVVGEYTNRCQNIDGAWKVVASRLTVTYSTGPDELFVTAMQRAAAIVE</sequence>
<dbReference type="KEGG" id="hja:BST95_16575"/>
<dbReference type="AlphaFoldDB" id="A0AAP8MGE5"/>
<proteinExistence type="predicted"/>
<dbReference type="RefSeq" id="WP_084200599.1">
    <property type="nucleotide sequence ID" value="NZ_BMYL01000001.1"/>
</dbReference>
<dbReference type="SUPFAM" id="SSF54427">
    <property type="entry name" value="NTF2-like"/>
    <property type="match status" value="1"/>
</dbReference>
<evidence type="ECO:0000313" key="3">
    <source>
        <dbReference type="Proteomes" id="UP000235162"/>
    </source>
</evidence>
<organism evidence="2 3">
    <name type="scientific">Halioglobus japonicus</name>
    <dbReference type="NCBI Taxonomy" id="930805"/>
    <lineage>
        <taxon>Bacteria</taxon>
        <taxon>Pseudomonadati</taxon>
        <taxon>Pseudomonadota</taxon>
        <taxon>Gammaproteobacteria</taxon>
        <taxon>Cellvibrionales</taxon>
        <taxon>Halieaceae</taxon>
        <taxon>Halioglobus</taxon>
    </lineage>
</organism>